<name>A0A392U500_9FABA</name>
<reference evidence="1 2" key="1">
    <citation type="journal article" date="2018" name="Front. Plant Sci.">
        <title>Red Clover (Trifolium pratense) and Zigzag Clover (T. medium) - A Picture of Genomic Similarities and Differences.</title>
        <authorList>
            <person name="Dluhosova J."/>
            <person name="Istvanek J."/>
            <person name="Nedelnik J."/>
            <person name="Repkova J."/>
        </authorList>
    </citation>
    <scope>NUCLEOTIDE SEQUENCE [LARGE SCALE GENOMIC DNA]</scope>
    <source>
        <strain evidence="2">cv. 10/8</strain>
        <tissue evidence="1">Leaf</tissue>
    </source>
</reference>
<feature type="non-terminal residue" evidence="1">
    <location>
        <position position="36"/>
    </location>
</feature>
<organism evidence="1 2">
    <name type="scientific">Trifolium medium</name>
    <dbReference type="NCBI Taxonomy" id="97028"/>
    <lineage>
        <taxon>Eukaryota</taxon>
        <taxon>Viridiplantae</taxon>
        <taxon>Streptophyta</taxon>
        <taxon>Embryophyta</taxon>
        <taxon>Tracheophyta</taxon>
        <taxon>Spermatophyta</taxon>
        <taxon>Magnoliopsida</taxon>
        <taxon>eudicotyledons</taxon>
        <taxon>Gunneridae</taxon>
        <taxon>Pentapetalae</taxon>
        <taxon>rosids</taxon>
        <taxon>fabids</taxon>
        <taxon>Fabales</taxon>
        <taxon>Fabaceae</taxon>
        <taxon>Papilionoideae</taxon>
        <taxon>50 kb inversion clade</taxon>
        <taxon>NPAAA clade</taxon>
        <taxon>Hologalegina</taxon>
        <taxon>IRL clade</taxon>
        <taxon>Trifolieae</taxon>
        <taxon>Trifolium</taxon>
    </lineage>
</organism>
<accession>A0A392U500</accession>
<evidence type="ECO:0000313" key="2">
    <source>
        <dbReference type="Proteomes" id="UP000265520"/>
    </source>
</evidence>
<dbReference type="AlphaFoldDB" id="A0A392U500"/>
<proteinExistence type="predicted"/>
<comment type="caution">
    <text evidence="1">The sequence shown here is derived from an EMBL/GenBank/DDBJ whole genome shotgun (WGS) entry which is preliminary data.</text>
</comment>
<protein>
    <submittedName>
        <fullName evidence="1">Uncharacterized protein</fullName>
    </submittedName>
</protein>
<evidence type="ECO:0000313" key="1">
    <source>
        <dbReference type="EMBL" id="MCI68158.1"/>
    </source>
</evidence>
<dbReference type="EMBL" id="LXQA010731601">
    <property type="protein sequence ID" value="MCI68158.1"/>
    <property type="molecule type" value="Genomic_DNA"/>
</dbReference>
<sequence>MVASSLTPSRWFCLCSIKVVVVVHDIISYGKDKVAS</sequence>
<dbReference type="Proteomes" id="UP000265520">
    <property type="component" value="Unassembled WGS sequence"/>
</dbReference>
<keyword evidence="2" id="KW-1185">Reference proteome</keyword>